<dbReference type="PROSITE" id="PS50987">
    <property type="entry name" value="HTH_ARSR_2"/>
    <property type="match status" value="1"/>
</dbReference>
<keyword evidence="3" id="KW-0238">DNA-binding</keyword>
<keyword evidence="4" id="KW-0804">Transcription</keyword>
<dbReference type="SUPFAM" id="SSF46785">
    <property type="entry name" value="Winged helix' DNA-binding domain"/>
    <property type="match status" value="1"/>
</dbReference>
<sequence>MKPSDFFKCLADETRFNLVMLILHHRELCVCEFTDLLGLSQPKISRHLAQLRSYGILSDRRQGKWVHYRINPELPAWCLEVIQTTFAQNSGQLHTLLNQPLIKKSTSNDS</sequence>
<dbReference type="NCBIfam" id="NF033788">
    <property type="entry name" value="HTH_metalloreg"/>
    <property type="match status" value="1"/>
</dbReference>
<dbReference type="PANTHER" id="PTHR33154:SF18">
    <property type="entry name" value="ARSENICAL RESISTANCE OPERON REPRESSOR"/>
    <property type="match status" value="1"/>
</dbReference>
<evidence type="ECO:0000256" key="4">
    <source>
        <dbReference type="ARBA" id="ARBA00023163"/>
    </source>
</evidence>
<dbReference type="InterPro" id="IPR001845">
    <property type="entry name" value="HTH_ArsR_DNA-bd_dom"/>
</dbReference>
<dbReference type="InterPro" id="IPR011991">
    <property type="entry name" value="ArsR-like_HTH"/>
</dbReference>
<dbReference type="AlphaFoldDB" id="A0A2G6JLE7"/>
<dbReference type="InterPro" id="IPR036390">
    <property type="entry name" value="WH_DNA-bd_sf"/>
</dbReference>
<dbReference type="Proteomes" id="UP000243469">
    <property type="component" value="Unassembled WGS sequence"/>
</dbReference>
<evidence type="ECO:0000313" key="7">
    <source>
        <dbReference type="Proteomes" id="UP000243469"/>
    </source>
</evidence>
<dbReference type="PANTHER" id="PTHR33154">
    <property type="entry name" value="TRANSCRIPTIONAL REGULATOR, ARSR FAMILY"/>
    <property type="match status" value="1"/>
</dbReference>
<dbReference type="EMBL" id="PDSH01000017">
    <property type="protein sequence ID" value="PIE24266.1"/>
    <property type="molecule type" value="Genomic_DNA"/>
</dbReference>
<keyword evidence="1" id="KW-0059">Arsenical resistance</keyword>
<dbReference type="Pfam" id="PF01022">
    <property type="entry name" value="HTH_5"/>
    <property type="match status" value="1"/>
</dbReference>
<gene>
    <name evidence="6" type="ORF">CSA60_03405</name>
</gene>
<feature type="domain" description="HTH arsR-type" evidence="5">
    <location>
        <begin position="1"/>
        <end position="89"/>
    </location>
</feature>
<evidence type="ECO:0000259" key="5">
    <source>
        <dbReference type="PROSITE" id="PS50987"/>
    </source>
</evidence>
<dbReference type="PRINTS" id="PR00778">
    <property type="entry name" value="HTHARSR"/>
</dbReference>
<evidence type="ECO:0000313" key="6">
    <source>
        <dbReference type="EMBL" id="PIE24266.1"/>
    </source>
</evidence>
<name>A0A2G6JLE7_NEPCE</name>
<comment type="caution">
    <text evidence="6">The sequence shown here is derived from an EMBL/GenBank/DDBJ whole genome shotgun (WGS) entry which is preliminary data.</text>
</comment>
<evidence type="ECO:0000256" key="3">
    <source>
        <dbReference type="ARBA" id="ARBA00023125"/>
    </source>
</evidence>
<dbReference type="InterPro" id="IPR036388">
    <property type="entry name" value="WH-like_DNA-bd_sf"/>
</dbReference>
<dbReference type="FunFam" id="1.10.10.10:FF:000279">
    <property type="entry name" value="Transcriptional regulator, ArsR family"/>
    <property type="match status" value="1"/>
</dbReference>
<dbReference type="GO" id="GO:0046685">
    <property type="term" value="P:response to arsenic-containing substance"/>
    <property type="evidence" value="ECO:0007669"/>
    <property type="project" value="UniProtKB-KW"/>
</dbReference>
<dbReference type="SMART" id="SM00418">
    <property type="entry name" value="HTH_ARSR"/>
    <property type="match status" value="1"/>
</dbReference>
<dbReference type="NCBIfam" id="NF007528">
    <property type="entry name" value="PRK10141.1"/>
    <property type="match status" value="1"/>
</dbReference>
<dbReference type="Gene3D" id="1.10.10.10">
    <property type="entry name" value="Winged helix-like DNA-binding domain superfamily/Winged helix DNA-binding domain"/>
    <property type="match status" value="1"/>
</dbReference>
<evidence type="ECO:0000256" key="1">
    <source>
        <dbReference type="ARBA" id="ARBA00022849"/>
    </source>
</evidence>
<dbReference type="CDD" id="cd00090">
    <property type="entry name" value="HTH_ARSR"/>
    <property type="match status" value="1"/>
</dbReference>
<accession>A0A2G6JLE7</accession>
<keyword evidence="2" id="KW-0805">Transcription regulation</keyword>
<dbReference type="GO" id="GO:0003700">
    <property type="term" value="F:DNA-binding transcription factor activity"/>
    <property type="evidence" value="ECO:0007669"/>
    <property type="project" value="InterPro"/>
</dbReference>
<proteinExistence type="predicted"/>
<dbReference type="InterPro" id="IPR051081">
    <property type="entry name" value="HTH_MetalResp_TranReg"/>
</dbReference>
<reference evidence="6 7" key="1">
    <citation type="submission" date="2017-10" db="EMBL/GenBank/DDBJ databases">
        <title>Novel microbial diversity and functional potential in the marine mammal oral microbiome.</title>
        <authorList>
            <person name="Dudek N.K."/>
            <person name="Sun C.L."/>
            <person name="Burstein D."/>
            <person name="Kantor R.S."/>
            <person name="Aliaga Goltsman D.S."/>
            <person name="Bik E.M."/>
            <person name="Thomas B.C."/>
            <person name="Banfield J.F."/>
            <person name="Relman D.A."/>
        </authorList>
    </citation>
    <scope>NUCLEOTIDE SEQUENCE [LARGE SCALE GENOMIC DNA]</scope>
    <source>
        <strain evidence="6">DOLJORAL78_47_21</strain>
    </source>
</reference>
<evidence type="ECO:0000256" key="2">
    <source>
        <dbReference type="ARBA" id="ARBA00023015"/>
    </source>
</evidence>
<dbReference type="GO" id="GO:0003677">
    <property type="term" value="F:DNA binding"/>
    <property type="evidence" value="ECO:0007669"/>
    <property type="project" value="UniProtKB-KW"/>
</dbReference>
<protein>
    <submittedName>
        <fullName evidence="6">Transcriptional regulator</fullName>
    </submittedName>
</protein>
<organism evidence="6 7">
    <name type="scientific">Neptuniibacter caesariensis</name>
    <dbReference type="NCBI Taxonomy" id="207954"/>
    <lineage>
        <taxon>Bacteria</taxon>
        <taxon>Pseudomonadati</taxon>
        <taxon>Pseudomonadota</taxon>
        <taxon>Gammaproteobacteria</taxon>
        <taxon>Oceanospirillales</taxon>
        <taxon>Oceanospirillaceae</taxon>
        <taxon>Neptuniibacter</taxon>
    </lineage>
</organism>